<organism evidence="1">
    <name type="scientific">Arundo donax</name>
    <name type="common">Giant reed</name>
    <name type="synonym">Donax arundinaceus</name>
    <dbReference type="NCBI Taxonomy" id="35708"/>
    <lineage>
        <taxon>Eukaryota</taxon>
        <taxon>Viridiplantae</taxon>
        <taxon>Streptophyta</taxon>
        <taxon>Embryophyta</taxon>
        <taxon>Tracheophyta</taxon>
        <taxon>Spermatophyta</taxon>
        <taxon>Magnoliopsida</taxon>
        <taxon>Liliopsida</taxon>
        <taxon>Poales</taxon>
        <taxon>Poaceae</taxon>
        <taxon>PACMAD clade</taxon>
        <taxon>Arundinoideae</taxon>
        <taxon>Arundineae</taxon>
        <taxon>Arundo</taxon>
    </lineage>
</organism>
<name>A0A0A8Y357_ARUDO</name>
<reference evidence="1" key="1">
    <citation type="submission" date="2014-09" db="EMBL/GenBank/DDBJ databases">
        <authorList>
            <person name="Magalhaes I.L.F."/>
            <person name="Oliveira U."/>
            <person name="Santos F.R."/>
            <person name="Vidigal T.H.D.A."/>
            <person name="Brescovit A.D."/>
            <person name="Santos A.J."/>
        </authorList>
    </citation>
    <scope>NUCLEOTIDE SEQUENCE</scope>
    <source>
        <tissue evidence="1">Shoot tissue taken approximately 20 cm above the soil surface</tissue>
    </source>
</reference>
<dbReference type="EMBL" id="GBRH01277681">
    <property type="protein sequence ID" value="JAD20214.1"/>
    <property type="molecule type" value="Transcribed_RNA"/>
</dbReference>
<protein>
    <submittedName>
        <fullName evidence="1">Uncharacterized protein</fullName>
    </submittedName>
</protein>
<evidence type="ECO:0000313" key="1">
    <source>
        <dbReference type="EMBL" id="JAD20214.1"/>
    </source>
</evidence>
<accession>A0A0A8Y357</accession>
<reference evidence="1" key="2">
    <citation type="journal article" date="2015" name="Data Brief">
        <title>Shoot transcriptome of the giant reed, Arundo donax.</title>
        <authorList>
            <person name="Barrero R.A."/>
            <person name="Guerrero F.D."/>
            <person name="Moolhuijzen P."/>
            <person name="Goolsby J.A."/>
            <person name="Tidwell J."/>
            <person name="Bellgard S.E."/>
            <person name="Bellgard M.I."/>
        </authorList>
    </citation>
    <scope>NUCLEOTIDE SEQUENCE</scope>
    <source>
        <tissue evidence="1">Shoot tissue taken approximately 20 cm above the soil surface</tissue>
    </source>
</reference>
<sequence length="39" mass="4475">MLDSWNQLPRRLCNGQCVHVIWLDTKSGLRGLRCYAGTI</sequence>
<proteinExistence type="predicted"/>
<dbReference type="AlphaFoldDB" id="A0A0A8Y357"/>